<comment type="subunit">
    <text evidence="9">Interacts with EPS8.</text>
</comment>
<sequence>MGCRQGLWQAMEDPHETGSGAGDNRSESCRVLWVQVLINQQDLVSDDAGYSGLLGHAGGVKEKSHSSDHPKCNAFGCSGSSSAKRCCSRLHGSSLRCSFSQKLGSMSYNKNPSASDMKKDIESLIAQEKAEIVAKYEKGRQEGAQIDPWEDADFTLYKVTDRFGFLHEQELPTRTALEEKQKQQEIERVDKWLKMLKKWGKYRNSDKMCRRVYKGIPLQVRGQVWSLLLDVEKMKSENSGKYEVWALLAKTTGARWWGSGFGGASLVGARLNSGLQIGLQWDFSKEHLELGTLRAQLVEQMKEQAKSLSSEIKQIDLDVNRTFRNHIMFRDRYGVKQQALFHVLSAYSVYNTEVSYCQGMSQIAAILLMYLNEEDAFWALAQLLTNQRHAMHGFFIPGFPKLQRFQAHHEQILSKLFPKLKKHMDKEQMTTGIYTTKWFLQCFIDRTPFTLTLRLWDIYILEGERVLTAMAYTILKLHKKRLLKMSLEDLREFLQEKVAASLQYEDDAVIEQLQVSMTELRKMKFDLPPPAKPEEFPRKPLGLELSLNPVALKGNVAANGQNGQLGERHPDREPHPHRGPGAPGETTVVEERTPTLQGEAAEATNINLHPPGEGQLGEEGRVEPTEDRQQPFLLKANEMQAHHHLLPPEQPLLVPGHAMVDHESVSLPAPAKHGSSDSSLQNMPSPPDSSTAELSAADHAVWQPNPAALTVEEQASSVCKEKALDAPPHPLPGSWQELSSASQHDGSPESKHGEEMAEKRCRAALLNKTDWNRLASKAASTGELANLQQNGPGSPTSPMHWPEGLGTLPAQGLAGGSVPILSGSESEAEGLGKGCPFQQAPSPAVEGNSPYTIIKTTTPLHLAHATEQDFSNRKQVALPLLETGRPLPATPTAPPLALDPEEVDAQKSLQKPLNALKAPRPPLSPKPKLPPQVAKSRSENSFLSGSPPLAKLPKSVTF</sequence>
<dbReference type="Pfam" id="PF00566">
    <property type="entry name" value="RabGAP-TBC"/>
    <property type="match status" value="1"/>
</dbReference>
<accession>A0A2I0ULH0</accession>
<feature type="compositionally biased region" description="Basic and acidic residues" evidence="11">
    <location>
        <begin position="746"/>
        <end position="757"/>
    </location>
</feature>
<dbReference type="InterPro" id="IPR000195">
    <property type="entry name" value="Rab-GAP-TBC_dom"/>
</dbReference>
<keyword evidence="3" id="KW-0343">GTPase activation</keyword>
<dbReference type="PROSITE" id="PS50086">
    <property type="entry name" value="TBC_RABGAP"/>
    <property type="match status" value="1"/>
</dbReference>
<name>A0A2I0ULH0_LIMLA</name>
<comment type="function">
    <text evidence="8">Acts as a GTPase-activating protein for RAB5A and RAB43. Involved in receptor trafficking. In complex with EPS8 inhibits internalization of EGFR. Involved in retrograde transport from the endocytic pathway to the Golgi apparatus. Involved in the transport of Shiga toxin from early and recycling endosomes to the trans-Golgi network. Required for structural integrity of the Golgi complex.</text>
</comment>
<evidence type="ECO:0000256" key="4">
    <source>
        <dbReference type="ARBA" id="ARBA00022553"/>
    </source>
</evidence>
<feature type="region of interest" description="Disordered" evidence="11">
    <location>
        <begin position="667"/>
        <end position="695"/>
    </location>
</feature>
<dbReference type="InterPro" id="IPR050302">
    <property type="entry name" value="Rab_GAP_TBC_domain"/>
</dbReference>
<feature type="region of interest" description="Disordered" evidence="11">
    <location>
        <begin position="785"/>
        <end position="851"/>
    </location>
</feature>
<evidence type="ECO:0000256" key="10">
    <source>
        <dbReference type="ARBA" id="ARBA00070172"/>
    </source>
</evidence>
<feature type="region of interest" description="Disordered" evidence="11">
    <location>
        <begin position="557"/>
        <end position="627"/>
    </location>
</feature>
<dbReference type="GO" id="GO:0005794">
    <property type="term" value="C:Golgi apparatus"/>
    <property type="evidence" value="ECO:0007669"/>
    <property type="project" value="UniProtKB-SubCell"/>
</dbReference>
<feature type="region of interest" description="Disordered" evidence="11">
    <location>
        <begin position="723"/>
        <end position="757"/>
    </location>
</feature>
<dbReference type="Gene3D" id="1.10.472.80">
    <property type="entry name" value="Ypt/Rab-GAP domain of gyp1p, domain 3"/>
    <property type="match status" value="1"/>
</dbReference>
<organism evidence="13 14">
    <name type="scientific">Limosa lapponica baueri</name>
    <dbReference type="NCBI Taxonomy" id="1758121"/>
    <lineage>
        <taxon>Eukaryota</taxon>
        <taxon>Metazoa</taxon>
        <taxon>Chordata</taxon>
        <taxon>Craniata</taxon>
        <taxon>Vertebrata</taxon>
        <taxon>Euteleostomi</taxon>
        <taxon>Archelosauria</taxon>
        <taxon>Archosauria</taxon>
        <taxon>Dinosauria</taxon>
        <taxon>Saurischia</taxon>
        <taxon>Theropoda</taxon>
        <taxon>Coelurosauria</taxon>
        <taxon>Aves</taxon>
        <taxon>Neognathae</taxon>
        <taxon>Neoaves</taxon>
        <taxon>Charadriiformes</taxon>
        <taxon>Scolopacidae</taxon>
        <taxon>Limosa</taxon>
    </lineage>
</organism>
<dbReference type="AlphaFoldDB" id="A0A2I0ULH0"/>
<dbReference type="Gene3D" id="1.10.10.750">
    <property type="entry name" value="Ypt/Rab-GAP domain of gyp1p, domain 1"/>
    <property type="match status" value="1"/>
</dbReference>
<dbReference type="FunFam" id="1.10.10.750:FF:000001">
    <property type="entry name" value="TBC1 domain family member 10A"/>
    <property type="match status" value="1"/>
</dbReference>
<dbReference type="InterPro" id="IPR035969">
    <property type="entry name" value="Rab-GAP_TBC_sf"/>
</dbReference>
<feature type="region of interest" description="Disordered" evidence="11">
    <location>
        <begin position="883"/>
        <end position="958"/>
    </location>
</feature>
<dbReference type="PANTHER" id="PTHR47219:SF25">
    <property type="entry name" value="RAB-GAP TBC DOMAIN-CONTAINING PROTEIN"/>
    <property type="match status" value="1"/>
</dbReference>
<dbReference type="GO" id="GO:0005096">
    <property type="term" value="F:GTPase activator activity"/>
    <property type="evidence" value="ECO:0007669"/>
    <property type="project" value="UniProtKB-KW"/>
</dbReference>
<reference evidence="14" key="1">
    <citation type="submission" date="2017-11" db="EMBL/GenBank/DDBJ databases">
        <authorList>
            <person name="Lima N.C."/>
            <person name="Parody-Merino A.M."/>
            <person name="Battley P.F."/>
            <person name="Fidler A.E."/>
            <person name="Prosdocimi F."/>
        </authorList>
    </citation>
    <scope>NUCLEOTIDE SEQUENCE [LARGE SCALE GENOMIC DNA]</scope>
</reference>
<keyword evidence="5" id="KW-0007">Acetylation</keyword>
<reference evidence="14" key="2">
    <citation type="submission" date="2017-12" db="EMBL/GenBank/DDBJ databases">
        <title>Genome sequence of the Bar-tailed Godwit (Limosa lapponica baueri).</title>
        <authorList>
            <person name="Lima N.C.B."/>
            <person name="Parody-Merino A.M."/>
            <person name="Battley P.F."/>
            <person name="Fidler A.E."/>
            <person name="Prosdocimi F."/>
        </authorList>
    </citation>
    <scope>NUCLEOTIDE SEQUENCE [LARGE SCALE GENOMIC DNA]</scope>
</reference>
<proteinExistence type="predicted"/>
<keyword evidence="7" id="KW-0968">Cytoplasmic vesicle</keyword>
<dbReference type="Proteomes" id="UP000233556">
    <property type="component" value="Unassembled WGS sequence"/>
</dbReference>
<evidence type="ECO:0000256" key="2">
    <source>
        <dbReference type="ARBA" id="ARBA00004555"/>
    </source>
</evidence>
<keyword evidence="4" id="KW-0597">Phosphoprotein</keyword>
<protein>
    <recommendedName>
        <fullName evidence="10">USP6 N-terminal-like protein</fullName>
    </recommendedName>
</protein>
<evidence type="ECO:0000256" key="9">
    <source>
        <dbReference type="ARBA" id="ARBA00064037"/>
    </source>
</evidence>
<keyword evidence="14" id="KW-1185">Reference proteome</keyword>
<feature type="compositionally biased region" description="Basic and acidic residues" evidence="11">
    <location>
        <begin position="618"/>
        <end position="627"/>
    </location>
</feature>
<dbReference type="SUPFAM" id="SSF47923">
    <property type="entry name" value="Ypt/Rab-GAP domain of gyp1p"/>
    <property type="match status" value="2"/>
</dbReference>
<feature type="compositionally biased region" description="Polar residues" evidence="11">
    <location>
        <begin position="786"/>
        <end position="797"/>
    </location>
</feature>
<dbReference type="Gene3D" id="1.10.8.270">
    <property type="entry name" value="putative rabgap domain of human tbc1 domain family member 14 like domains"/>
    <property type="match status" value="1"/>
</dbReference>
<feature type="compositionally biased region" description="Pro residues" evidence="11">
    <location>
        <begin position="919"/>
        <end position="930"/>
    </location>
</feature>
<keyword evidence="6" id="KW-0333">Golgi apparatus</keyword>
<evidence type="ECO:0000256" key="7">
    <source>
        <dbReference type="ARBA" id="ARBA00023329"/>
    </source>
</evidence>
<dbReference type="EMBL" id="KZ505696">
    <property type="protein sequence ID" value="PKU46863.1"/>
    <property type="molecule type" value="Genomic_DNA"/>
</dbReference>
<evidence type="ECO:0000256" key="6">
    <source>
        <dbReference type="ARBA" id="ARBA00023034"/>
    </source>
</evidence>
<evidence type="ECO:0000256" key="11">
    <source>
        <dbReference type="SAM" id="MobiDB-lite"/>
    </source>
</evidence>
<feature type="compositionally biased region" description="Basic and acidic residues" evidence="11">
    <location>
        <begin position="566"/>
        <end position="576"/>
    </location>
</feature>
<evidence type="ECO:0000313" key="13">
    <source>
        <dbReference type="EMBL" id="PKU46863.1"/>
    </source>
</evidence>
<evidence type="ECO:0000256" key="1">
    <source>
        <dbReference type="ARBA" id="ARBA00004541"/>
    </source>
</evidence>
<feature type="domain" description="Rab-GAP TBC" evidence="12">
    <location>
        <begin position="215"/>
        <end position="463"/>
    </location>
</feature>
<feature type="compositionally biased region" description="Polar residues" evidence="11">
    <location>
        <begin position="736"/>
        <end position="745"/>
    </location>
</feature>
<evidence type="ECO:0000313" key="14">
    <source>
        <dbReference type="Proteomes" id="UP000233556"/>
    </source>
</evidence>
<feature type="compositionally biased region" description="Polar residues" evidence="11">
    <location>
        <begin position="676"/>
        <end position="693"/>
    </location>
</feature>
<dbReference type="GO" id="GO:0031267">
    <property type="term" value="F:small GTPase binding"/>
    <property type="evidence" value="ECO:0007669"/>
    <property type="project" value="TreeGrafter"/>
</dbReference>
<dbReference type="GO" id="GO:0031410">
    <property type="term" value="C:cytoplasmic vesicle"/>
    <property type="evidence" value="ECO:0007669"/>
    <property type="project" value="UniProtKB-SubCell"/>
</dbReference>
<evidence type="ECO:0000256" key="8">
    <source>
        <dbReference type="ARBA" id="ARBA00059926"/>
    </source>
</evidence>
<evidence type="ECO:0000256" key="5">
    <source>
        <dbReference type="ARBA" id="ARBA00022990"/>
    </source>
</evidence>
<dbReference type="FunFam" id="1.10.8.270:FF:000010">
    <property type="entry name" value="Putative USP6 N-terminal-like protein"/>
    <property type="match status" value="1"/>
</dbReference>
<dbReference type="OrthoDB" id="294251at2759"/>
<gene>
    <name evidence="13" type="ORF">llap_2836</name>
</gene>
<evidence type="ECO:0000259" key="12">
    <source>
        <dbReference type="PROSITE" id="PS50086"/>
    </source>
</evidence>
<evidence type="ECO:0000256" key="3">
    <source>
        <dbReference type="ARBA" id="ARBA00022468"/>
    </source>
</evidence>
<dbReference type="SMART" id="SM00164">
    <property type="entry name" value="TBC"/>
    <property type="match status" value="1"/>
</dbReference>
<dbReference type="FunFam" id="1.10.472.80:FF:000019">
    <property type="entry name" value="USP6 N-terminal like"/>
    <property type="match status" value="1"/>
</dbReference>
<comment type="subcellular location">
    <subcellularLocation>
        <location evidence="1">Cytoplasmic vesicle</location>
    </subcellularLocation>
    <subcellularLocation>
        <location evidence="2">Golgi apparatus</location>
    </subcellularLocation>
</comment>
<dbReference type="PANTHER" id="PTHR47219">
    <property type="entry name" value="RAB GTPASE-ACTIVATING PROTEIN 1-LIKE"/>
    <property type="match status" value="1"/>
</dbReference>